<feature type="transmembrane region" description="Helical" evidence="2">
    <location>
        <begin position="265"/>
        <end position="285"/>
    </location>
</feature>
<reference evidence="3 4" key="1">
    <citation type="journal article" date="2015" name="Fungal Genet. Biol.">
        <title>Evolution of novel wood decay mechanisms in Agaricales revealed by the genome sequences of Fistulina hepatica and Cylindrobasidium torrendii.</title>
        <authorList>
            <person name="Floudas D."/>
            <person name="Held B.W."/>
            <person name="Riley R."/>
            <person name="Nagy L.G."/>
            <person name="Koehler G."/>
            <person name="Ransdell A.S."/>
            <person name="Younus H."/>
            <person name="Chow J."/>
            <person name="Chiniquy J."/>
            <person name="Lipzen A."/>
            <person name="Tritt A."/>
            <person name="Sun H."/>
            <person name="Haridas S."/>
            <person name="LaButti K."/>
            <person name="Ohm R.A."/>
            <person name="Kues U."/>
            <person name="Blanchette R.A."/>
            <person name="Grigoriev I.V."/>
            <person name="Minto R.E."/>
            <person name="Hibbett D.S."/>
        </authorList>
    </citation>
    <scope>NUCLEOTIDE SEQUENCE [LARGE SCALE GENOMIC DNA]</scope>
    <source>
        <strain evidence="3 4">FP15055 ss-10</strain>
    </source>
</reference>
<keyword evidence="2" id="KW-0812">Transmembrane</keyword>
<keyword evidence="2" id="KW-1133">Transmembrane helix</keyword>
<keyword evidence="4" id="KW-1185">Reference proteome</keyword>
<evidence type="ECO:0000313" key="4">
    <source>
        <dbReference type="Proteomes" id="UP000054007"/>
    </source>
</evidence>
<dbReference type="Proteomes" id="UP000054007">
    <property type="component" value="Unassembled WGS sequence"/>
</dbReference>
<accession>A0A0D7BAU1</accession>
<evidence type="ECO:0000256" key="1">
    <source>
        <dbReference type="SAM" id="MobiDB-lite"/>
    </source>
</evidence>
<protein>
    <submittedName>
        <fullName evidence="3">Uncharacterized protein</fullName>
    </submittedName>
</protein>
<organism evidence="3 4">
    <name type="scientific">Cylindrobasidium torrendii FP15055 ss-10</name>
    <dbReference type="NCBI Taxonomy" id="1314674"/>
    <lineage>
        <taxon>Eukaryota</taxon>
        <taxon>Fungi</taxon>
        <taxon>Dikarya</taxon>
        <taxon>Basidiomycota</taxon>
        <taxon>Agaricomycotina</taxon>
        <taxon>Agaricomycetes</taxon>
        <taxon>Agaricomycetidae</taxon>
        <taxon>Agaricales</taxon>
        <taxon>Marasmiineae</taxon>
        <taxon>Physalacriaceae</taxon>
        <taxon>Cylindrobasidium</taxon>
    </lineage>
</organism>
<evidence type="ECO:0000256" key="2">
    <source>
        <dbReference type="SAM" id="Phobius"/>
    </source>
</evidence>
<sequence length="366" mass="40887">MKQPPVPISLNGEVCNTSSVSAKSQPEPQARRNPKSSILKRKRGDSVSSESPIARKKKAGTAEDLDIIAESAPSWTLSSAQIAASPGSAVEKRVYSHAEPHIAINPTSDTSYRPPTINPAGIERFRSIVHINDTELKHGITYVHAVNFFKTYDGPLPFSNEDYVALRKHGRALQDGATELPPLPAHLRKYAGEKLYIKRVSKHDEIHYGGTDMQENNRLLAALGASTVGNETKCEDEYLYQSNRPMAAEEEDKDPLNGPVRRVGGVRLVFVGELLYIMHVLVYGARFMEDTRMNLCMYEGLPKQFVDEWMAHCLHAGLYYKEKRFPVPSLYSNEVASKKHAEWVARRAEREAATEAILARIDARFS</sequence>
<feature type="region of interest" description="Disordered" evidence="1">
    <location>
        <begin position="1"/>
        <end position="60"/>
    </location>
</feature>
<keyword evidence="2" id="KW-0472">Membrane</keyword>
<feature type="compositionally biased region" description="Polar residues" evidence="1">
    <location>
        <begin position="14"/>
        <end position="27"/>
    </location>
</feature>
<proteinExistence type="predicted"/>
<name>A0A0D7BAU1_9AGAR</name>
<gene>
    <name evidence="3" type="ORF">CYLTODRAFT_455188</name>
</gene>
<evidence type="ECO:0000313" key="3">
    <source>
        <dbReference type="EMBL" id="KIY66641.1"/>
    </source>
</evidence>
<dbReference type="AlphaFoldDB" id="A0A0D7BAU1"/>
<feature type="compositionally biased region" description="Basic residues" evidence="1">
    <location>
        <begin position="32"/>
        <end position="43"/>
    </location>
</feature>
<dbReference type="EMBL" id="KN880548">
    <property type="protein sequence ID" value="KIY66641.1"/>
    <property type="molecule type" value="Genomic_DNA"/>
</dbReference>